<gene>
    <name evidence="1" type="ORF">MPRI_48320</name>
</gene>
<reference evidence="1 2" key="1">
    <citation type="journal article" date="2019" name="Emerg. Microbes Infect.">
        <title>Comprehensive subspecies identification of 175 nontuberculous mycobacteria species based on 7547 genomic profiles.</title>
        <authorList>
            <person name="Matsumoto Y."/>
            <person name="Kinjo T."/>
            <person name="Motooka D."/>
            <person name="Nabeya D."/>
            <person name="Jung N."/>
            <person name="Uechi K."/>
            <person name="Horii T."/>
            <person name="Iida T."/>
            <person name="Fujita J."/>
            <person name="Nakamura S."/>
        </authorList>
    </citation>
    <scope>NUCLEOTIDE SEQUENCE [LARGE SCALE GENOMIC DNA]</scope>
    <source>
        <strain evidence="1 2">JCM 30622</strain>
    </source>
</reference>
<protein>
    <submittedName>
        <fullName evidence="1">Uncharacterized protein</fullName>
    </submittedName>
</protein>
<evidence type="ECO:0000313" key="1">
    <source>
        <dbReference type="EMBL" id="BBY72645.1"/>
    </source>
</evidence>
<organism evidence="1 2">
    <name type="scientific">Mycobacterium paraintracellulare</name>
    <dbReference type="NCBI Taxonomy" id="1138383"/>
    <lineage>
        <taxon>Bacteria</taxon>
        <taxon>Bacillati</taxon>
        <taxon>Actinomycetota</taxon>
        <taxon>Actinomycetes</taxon>
        <taxon>Mycobacteriales</taxon>
        <taxon>Mycobacteriaceae</taxon>
        <taxon>Mycobacterium</taxon>
        <taxon>Mycobacterium avium complex (MAC)</taxon>
    </lineage>
</organism>
<proteinExistence type="predicted"/>
<dbReference type="EMBL" id="AP022597">
    <property type="protein sequence ID" value="BBY72645.1"/>
    <property type="molecule type" value="Genomic_DNA"/>
</dbReference>
<dbReference type="Proteomes" id="UP000466578">
    <property type="component" value="Chromosome"/>
</dbReference>
<accession>A0ABN6AYY1</accession>
<sequence>MAGGTGYSLHYRMGPTRLPALSVDALDRLTESICYLDKLVAGMGESEHLRNQWVPIPLRLML</sequence>
<name>A0ABN6AYY1_9MYCO</name>
<evidence type="ECO:0000313" key="2">
    <source>
        <dbReference type="Proteomes" id="UP000466578"/>
    </source>
</evidence>
<keyword evidence="2" id="KW-1185">Reference proteome</keyword>